<dbReference type="Proteomes" id="UP001359559">
    <property type="component" value="Unassembled WGS sequence"/>
</dbReference>
<sequence>MVGYNVAAISNSSFALEKHMECYYQQSKRGEYWESIEDNFRTFILFQMLFHFLHVQLYIVIYQNKPFQANINRLLWCSSSAEKTKAKQILLVNYSHIVAMDTLATLTADKPVVIFSKSTCCISHSAKALICSFGANPTVFEVDKMENGQQIERALIQLGCRPTVPAVFIGQQYVGGADKLISLNVQNKLAPLLLGAKAIFIWSS</sequence>
<dbReference type="InterPro" id="IPR036249">
    <property type="entry name" value="Thioredoxin-like_sf"/>
</dbReference>
<comment type="subcellular location">
    <subcellularLocation>
        <location evidence="1">Cytoplasm</location>
    </subcellularLocation>
</comment>
<evidence type="ECO:0000313" key="7">
    <source>
        <dbReference type="Proteomes" id="UP001359559"/>
    </source>
</evidence>
<keyword evidence="3" id="KW-0963">Cytoplasm</keyword>
<evidence type="ECO:0000256" key="2">
    <source>
        <dbReference type="ARBA" id="ARBA00007568"/>
    </source>
</evidence>
<dbReference type="AlphaFoldDB" id="A0AAN9IEA5"/>
<evidence type="ECO:0000256" key="4">
    <source>
        <dbReference type="ARBA" id="ARBA00023284"/>
    </source>
</evidence>
<dbReference type="Gene3D" id="3.40.30.10">
    <property type="entry name" value="Glutaredoxin"/>
    <property type="match status" value="1"/>
</dbReference>
<reference evidence="6 7" key="1">
    <citation type="submission" date="2024-01" db="EMBL/GenBank/DDBJ databases">
        <title>The genomes of 5 underutilized Papilionoideae crops provide insights into root nodulation and disease resistance.</title>
        <authorList>
            <person name="Yuan L."/>
        </authorList>
    </citation>
    <scope>NUCLEOTIDE SEQUENCE [LARGE SCALE GENOMIC DNA]</scope>
    <source>
        <strain evidence="6">LY-2023</strain>
        <tissue evidence="6">Leaf</tissue>
    </source>
</reference>
<name>A0AAN9IEA5_CLITE</name>
<dbReference type="PROSITE" id="PS51354">
    <property type="entry name" value="GLUTAREDOXIN_2"/>
    <property type="match status" value="1"/>
</dbReference>
<evidence type="ECO:0000256" key="3">
    <source>
        <dbReference type="ARBA" id="ARBA00022490"/>
    </source>
</evidence>
<dbReference type="NCBIfam" id="TIGR02189">
    <property type="entry name" value="GlrX-like_plant"/>
    <property type="match status" value="1"/>
</dbReference>
<evidence type="ECO:0000313" key="6">
    <source>
        <dbReference type="EMBL" id="KAK7277718.1"/>
    </source>
</evidence>
<feature type="domain" description="Glutaredoxin" evidence="5">
    <location>
        <begin position="112"/>
        <end position="174"/>
    </location>
</feature>
<dbReference type="GO" id="GO:0005737">
    <property type="term" value="C:cytoplasm"/>
    <property type="evidence" value="ECO:0007669"/>
    <property type="project" value="UniProtKB-SubCell"/>
</dbReference>
<dbReference type="InterPro" id="IPR002109">
    <property type="entry name" value="Glutaredoxin"/>
</dbReference>
<comment type="caution">
    <text evidence="6">The sequence shown here is derived from an EMBL/GenBank/DDBJ whole genome shotgun (WGS) entry which is preliminary data.</text>
</comment>
<keyword evidence="4" id="KW-0676">Redox-active center</keyword>
<keyword evidence="7" id="KW-1185">Reference proteome</keyword>
<comment type="similarity">
    <text evidence="2">Belongs to the glutaredoxin family. CC-type subfamily.</text>
</comment>
<dbReference type="SUPFAM" id="SSF52833">
    <property type="entry name" value="Thioredoxin-like"/>
    <property type="match status" value="1"/>
</dbReference>
<gene>
    <name evidence="6" type="ORF">RJT34_22733</name>
</gene>
<dbReference type="PRINTS" id="PR00160">
    <property type="entry name" value="GLUTAREDOXIN"/>
</dbReference>
<protein>
    <recommendedName>
        <fullName evidence="5">Glutaredoxin domain-containing protein</fullName>
    </recommendedName>
</protein>
<evidence type="ECO:0000259" key="5">
    <source>
        <dbReference type="Pfam" id="PF00462"/>
    </source>
</evidence>
<accession>A0AAN9IEA5</accession>
<dbReference type="Pfam" id="PF00462">
    <property type="entry name" value="Glutaredoxin"/>
    <property type="match status" value="1"/>
</dbReference>
<dbReference type="PANTHER" id="PTHR10168">
    <property type="entry name" value="GLUTAREDOXIN"/>
    <property type="match status" value="1"/>
</dbReference>
<organism evidence="6 7">
    <name type="scientific">Clitoria ternatea</name>
    <name type="common">Butterfly pea</name>
    <dbReference type="NCBI Taxonomy" id="43366"/>
    <lineage>
        <taxon>Eukaryota</taxon>
        <taxon>Viridiplantae</taxon>
        <taxon>Streptophyta</taxon>
        <taxon>Embryophyta</taxon>
        <taxon>Tracheophyta</taxon>
        <taxon>Spermatophyta</taxon>
        <taxon>Magnoliopsida</taxon>
        <taxon>eudicotyledons</taxon>
        <taxon>Gunneridae</taxon>
        <taxon>Pentapetalae</taxon>
        <taxon>rosids</taxon>
        <taxon>fabids</taxon>
        <taxon>Fabales</taxon>
        <taxon>Fabaceae</taxon>
        <taxon>Papilionoideae</taxon>
        <taxon>50 kb inversion clade</taxon>
        <taxon>NPAAA clade</taxon>
        <taxon>indigoferoid/millettioid clade</taxon>
        <taxon>Phaseoleae</taxon>
        <taxon>Clitoria</taxon>
    </lineage>
</organism>
<proteinExistence type="inferred from homology"/>
<dbReference type="InterPro" id="IPR014025">
    <property type="entry name" value="Glutaredoxin_subgr"/>
</dbReference>
<evidence type="ECO:0000256" key="1">
    <source>
        <dbReference type="ARBA" id="ARBA00004496"/>
    </source>
</evidence>
<dbReference type="EMBL" id="JAYKXN010000006">
    <property type="protein sequence ID" value="KAK7277718.1"/>
    <property type="molecule type" value="Genomic_DNA"/>
</dbReference>
<dbReference type="CDD" id="cd03419">
    <property type="entry name" value="GRX_GRXh_1_2_like"/>
    <property type="match status" value="1"/>
</dbReference>
<dbReference type="InterPro" id="IPR011905">
    <property type="entry name" value="GlrX-like_pln_2"/>
</dbReference>